<gene>
    <name evidence="1" type="ORF">UFOVP71_131</name>
</gene>
<protein>
    <submittedName>
        <fullName evidence="1">PBP2_Bug_TTT domain containing protein</fullName>
    </submittedName>
</protein>
<dbReference type="SUPFAM" id="SSF53850">
    <property type="entry name" value="Periplasmic binding protein-like II"/>
    <property type="match status" value="1"/>
</dbReference>
<reference evidence="1" key="1">
    <citation type="submission" date="2020-05" db="EMBL/GenBank/DDBJ databases">
        <authorList>
            <person name="Chiriac C."/>
            <person name="Salcher M."/>
            <person name="Ghai R."/>
            <person name="Kavagutti S V."/>
        </authorList>
    </citation>
    <scope>NUCLEOTIDE SEQUENCE</scope>
</reference>
<name>A0A6J5T9X7_9CAUD</name>
<evidence type="ECO:0000313" key="1">
    <source>
        <dbReference type="EMBL" id="CAB4241593.1"/>
    </source>
</evidence>
<dbReference type="PANTHER" id="PTHR42928:SF5">
    <property type="entry name" value="BLR1237 PROTEIN"/>
    <property type="match status" value="1"/>
</dbReference>
<dbReference type="Pfam" id="PF03401">
    <property type="entry name" value="TctC"/>
    <property type="match status" value="1"/>
</dbReference>
<dbReference type="Gene3D" id="3.40.190.150">
    <property type="entry name" value="Bordetella uptake gene, domain 1"/>
    <property type="match status" value="1"/>
</dbReference>
<organism evidence="1">
    <name type="scientific">uncultured Caudovirales phage</name>
    <dbReference type="NCBI Taxonomy" id="2100421"/>
    <lineage>
        <taxon>Viruses</taxon>
        <taxon>Duplodnaviria</taxon>
        <taxon>Heunggongvirae</taxon>
        <taxon>Uroviricota</taxon>
        <taxon>Caudoviricetes</taxon>
        <taxon>Peduoviridae</taxon>
        <taxon>Maltschvirus</taxon>
        <taxon>Maltschvirus maltsch</taxon>
    </lineage>
</organism>
<sequence length="280" mass="30704">MEFTVHHAPGGPSDTATRIVSKAVGDNNFVIVNRPGAAGKLAVRHLLTERTVMLATMSQIYVANPLLFPDLDYNPEKDLELIGLVASMPSVLVCNSSKGIKSVNDLRTSKSLNFGVAGYGSSEHLATEVLLRKTSTNHLVVPYSKGGSAAVQDMVAGFIDCMFANYPTVKSWSGDSRLTFIMSSHKIDIKIPTWKQTFNENFPFQSYLGLVVASKMDATAKAELTSKFNEAFKQREFIEDLERAGLFPTVGTDKKTIELGLSNNSALRAFIFRNNIKMTQ</sequence>
<accession>A0A6J5T9X7</accession>
<proteinExistence type="predicted"/>
<dbReference type="CDD" id="cd07012">
    <property type="entry name" value="PBP2_Bug_TTT"/>
    <property type="match status" value="1"/>
</dbReference>
<dbReference type="EMBL" id="LR797824">
    <property type="protein sequence ID" value="CAB4241593.1"/>
    <property type="molecule type" value="Genomic_DNA"/>
</dbReference>
<dbReference type="InterPro" id="IPR005064">
    <property type="entry name" value="BUG"/>
</dbReference>
<dbReference type="Gene3D" id="3.40.190.10">
    <property type="entry name" value="Periplasmic binding protein-like II"/>
    <property type="match status" value="1"/>
</dbReference>
<dbReference type="InterPro" id="IPR042100">
    <property type="entry name" value="Bug_dom1"/>
</dbReference>
<dbReference type="PANTHER" id="PTHR42928">
    <property type="entry name" value="TRICARBOXYLATE-BINDING PROTEIN"/>
    <property type="match status" value="1"/>
</dbReference>